<name>A0A1I6BQR5_9BACI</name>
<feature type="compositionally biased region" description="Polar residues" evidence="1">
    <location>
        <begin position="67"/>
        <end position="79"/>
    </location>
</feature>
<dbReference type="GeneID" id="93712600"/>
<dbReference type="InterPro" id="IPR035218">
    <property type="entry name" value="DUF5327"/>
</dbReference>
<dbReference type="Proteomes" id="UP000182762">
    <property type="component" value="Unassembled WGS sequence"/>
</dbReference>
<dbReference type="RefSeq" id="WP_061804845.1">
    <property type="nucleotide sequence ID" value="NZ_FOXX01000012.1"/>
</dbReference>
<proteinExistence type="predicted"/>
<comment type="caution">
    <text evidence="2">The sequence shown here is derived from an EMBL/GenBank/DDBJ whole genome shotgun (WGS) entry which is preliminary data.</text>
</comment>
<organism evidence="2 3">
    <name type="scientific">Priestia endophytica DSM 13796</name>
    <dbReference type="NCBI Taxonomy" id="1121089"/>
    <lineage>
        <taxon>Bacteria</taxon>
        <taxon>Bacillati</taxon>
        <taxon>Bacillota</taxon>
        <taxon>Bacilli</taxon>
        <taxon>Bacillales</taxon>
        <taxon>Bacillaceae</taxon>
        <taxon>Priestia</taxon>
    </lineage>
</organism>
<accession>A0A1I6BQR5</accession>
<protein>
    <recommendedName>
        <fullName evidence="4">YwdI family protein</fullName>
    </recommendedName>
</protein>
<feature type="region of interest" description="Disordered" evidence="1">
    <location>
        <begin position="67"/>
        <end position="100"/>
    </location>
</feature>
<evidence type="ECO:0008006" key="4">
    <source>
        <dbReference type="Google" id="ProtNLM"/>
    </source>
</evidence>
<evidence type="ECO:0000313" key="2">
    <source>
        <dbReference type="EMBL" id="SFQ83275.1"/>
    </source>
</evidence>
<keyword evidence="3" id="KW-1185">Reference proteome</keyword>
<sequence length="100" mass="10720">MADISIQHVLNKLQTEVTEAKEKNSAGEGGKVRDHLIAIKTLCELAIGEQSSSPSISKKVEASPVSSIQTFSNYQQGSPTNPPNKVEENDGSNGDSLFDF</sequence>
<dbReference type="Pfam" id="PF17261">
    <property type="entry name" value="DUF5327"/>
    <property type="match status" value="1"/>
</dbReference>
<reference evidence="2 3" key="1">
    <citation type="submission" date="2016-10" db="EMBL/GenBank/DDBJ databases">
        <authorList>
            <person name="Varghese N."/>
            <person name="Submissions S."/>
        </authorList>
    </citation>
    <scope>NUCLEOTIDE SEQUENCE [LARGE SCALE GENOMIC DNA]</scope>
    <source>
        <strain evidence="2 3">DSM 13796</strain>
    </source>
</reference>
<dbReference type="EMBL" id="FOXX01000012">
    <property type="protein sequence ID" value="SFQ83275.1"/>
    <property type="molecule type" value="Genomic_DNA"/>
</dbReference>
<feature type="compositionally biased region" description="Polar residues" evidence="1">
    <location>
        <begin position="91"/>
        <end position="100"/>
    </location>
</feature>
<evidence type="ECO:0000256" key="1">
    <source>
        <dbReference type="SAM" id="MobiDB-lite"/>
    </source>
</evidence>
<gene>
    <name evidence="2" type="ORF">SAMN02745910_04031</name>
</gene>
<evidence type="ECO:0000313" key="3">
    <source>
        <dbReference type="Proteomes" id="UP000182762"/>
    </source>
</evidence>